<dbReference type="CDD" id="cd00143">
    <property type="entry name" value="PP2Cc"/>
    <property type="match status" value="1"/>
</dbReference>
<dbReference type="EMBL" id="JACHJW010000001">
    <property type="protein sequence ID" value="MBB4956655.1"/>
    <property type="molecule type" value="Genomic_DNA"/>
</dbReference>
<dbReference type="InterPro" id="IPR001932">
    <property type="entry name" value="PPM-type_phosphatase-like_dom"/>
</dbReference>
<feature type="domain" description="PPM-type phosphatase" evidence="1">
    <location>
        <begin position="6"/>
        <end position="238"/>
    </location>
</feature>
<dbReference type="PANTHER" id="PTHR47992">
    <property type="entry name" value="PROTEIN PHOSPHATASE"/>
    <property type="match status" value="1"/>
</dbReference>
<accession>A0A7W7SN65</accession>
<reference evidence="2 3" key="1">
    <citation type="submission" date="2020-08" db="EMBL/GenBank/DDBJ databases">
        <title>Sequencing the genomes of 1000 actinobacteria strains.</title>
        <authorList>
            <person name="Klenk H.-P."/>
        </authorList>
    </citation>
    <scope>NUCLEOTIDE SEQUENCE [LARGE SCALE GENOMIC DNA]</scope>
    <source>
        <strain evidence="2 3">DSM 45886</strain>
    </source>
</reference>
<evidence type="ECO:0000259" key="1">
    <source>
        <dbReference type="PROSITE" id="PS51746"/>
    </source>
</evidence>
<comment type="caution">
    <text evidence="2">The sequence shown here is derived from an EMBL/GenBank/DDBJ whole genome shotgun (WGS) entry which is preliminary data.</text>
</comment>
<keyword evidence="3" id="KW-1185">Reference proteome</keyword>
<dbReference type="RefSeq" id="WP_184532218.1">
    <property type="nucleotide sequence ID" value="NZ_JACHJW010000001.1"/>
</dbReference>
<dbReference type="PROSITE" id="PS51746">
    <property type="entry name" value="PPM_2"/>
    <property type="match status" value="1"/>
</dbReference>
<dbReference type="AlphaFoldDB" id="A0A7W7SN65"/>
<dbReference type="InterPro" id="IPR015655">
    <property type="entry name" value="PP2C"/>
</dbReference>
<dbReference type="Proteomes" id="UP000578819">
    <property type="component" value="Unassembled WGS sequence"/>
</dbReference>
<evidence type="ECO:0000313" key="3">
    <source>
        <dbReference type="Proteomes" id="UP000578819"/>
    </source>
</evidence>
<dbReference type="Pfam" id="PF13672">
    <property type="entry name" value="PP2C_2"/>
    <property type="match status" value="1"/>
</dbReference>
<name>A0A7W7SN65_9ACTN</name>
<organism evidence="2 3">
    <name type="scientific">Micromonospora polyrhachis</name>
    <dbReference type="NCBI Taxonomy" id="1282883"/>
    <lineage>
        <taxon>Bacteria</taxon>
        <taxon>Bacillati</taxon>
        <taxon>Actinomycetota</taxon>
        <taxon>Actinomycetes</taxon>
        <taxon>Micromonosporales</taxon>
        <taxon>Micromonosporaceae</taxon>
        <taxon>Micromonospora</taxon>
    </lineage>
</organism>
<keyword evidence="2" id="KW-0378">Hydrolase</keyword>
<dbReference type="GO" id="GO:0004722">
    <property type="term" value="F:protein serine/threonine phosphatase activity"/>
    <property type="evidence" value="ECO:0007669"/>
    <property type="project" value="UniProtKB-EC"/>
</dbReference>
<evidence type="ECO:0000313" key="2">
    <source>
        <dbReference type="EMBL" id="MBB4956655.1"/>
    </source>
</evidence>
<dbReference type="Gene3D" id="3.60.40.10">
    <property type="entry name" value="PPM-type phosphatase domain"/>
    <property type="match status" value="1"/>
</dbReference>
<dbReference type="InterPro" id="IPR036457">
    <property type="entry name" value="PPM-type-like_dom_sf"/>
</dbReference>
<dbReference type="SUPFAM" id="SSF81606">
    <property type="entry name" value="PP2C-like"/>
    <property type="match status" value="1"/>
</dbReference>
<gene>
    <name evidence="2" type="ORF">FHR38_000388</name>
</gene>
<sequence>MTLKLRSAAVSHRGLIRSGNQDSVHAGPWLLAVADGMGGMAAGDLASTIAIEAVSPLDVETPEDALVARLQQAVQTASARIRAAVAEDAERQGMGTTLTALLFARTGSCLALAHIGDSRAYLLRDGVLKQITRDDTFVQMLVDEGLISIEEASSHPRRAVVTQALQGEDVAPTYSTMVPSVGDRWLLCSDGLSNVVRADTLAEALISYPDRQACAQRLVDLALRAGGPDNITVVVGDVTADAAGPVPRPAG</sequence>
<dbReference type="SMART" id="SM00331">
    <property type="entry name" value="PP2C_SIG"/>
    <property type="match status" value="1"/>
</dbReference>
<proteinExistence type="predicted"/>
<dbReference type="EC" id="3.1.3.16" evidence="2"/>
<dbReference type="SMART" id="SM00332">
    <property type="entry name" value="PP2Cc"/>
    <property type="match status" value="1"/>
</dbReference>
<protein>
    <submittedName>
        <fullName evidence="2">Protein phosphatase</fullName>
        <ecNumber evidence="2">3.1.3.16</ecNumber>
    </submittedName>
</protein>